<dbReference type="Pfam" id="PF13413">
    <property type="entry name" value="HTH_25"/>
    <property type="match status" value="1"/>
</dbReference>
<accession>A0ABV3L5K6</accession>
<comment type="caution">
    <text evidence="3">The sequence shown here is derived from an EMBL/GenBank/DDBJ whole genome shotgun (WGS) entry which is preliminary data.</text>
</comment>
<reference evidence="3 4" key="1">
    <citation type="submission" date="2024-07" db="EMBL/GenBank/DDBJ databases">
        <authorList>
            <person name="Kang M."/>
        </authorList>
    </citation>
    <scope>NUCLEOTIDE SEQUENCE [LARGE SCALE GENOMIC DNA]</scope>
    <source>
        <strain evidence="3 4">DFM31</strain>
    </source>
</reference>
<keyword evidence="4" id="KW-1185">Reference proteome</keyword>
<dbReference type="EMBL" id="JBFBVU010000005">
    <property type="protein sequence ID" value="MEV8466365.1"/>
    <property type="molecule type" value="Genomic_DNA"/>
</dbReference>
<dbReference type="InterPro" id="IPR050400">
    <property type="entry name" value="Bact_Cytoskel_RodZ"/>
</dbReference>
<feature type="domain" description="Cytoskeleton protein RodZ-like C-terminal" evidence="2">
    <location>
        <begin position="291"/>
        <end position="359"/>
    </location>
</feature>
<name>A0ABV3L5K6_9RHOB</name>
<dbReference type="InterPro" id="IPR025194">
    <property type="entry name" value="RodZ-like_C"/>
</dbReference>
<feature type="region of interest" description="Disordered" evidence="1">
    <location>
        <begin position="115"/>
        <end position="141"/>
    </location>
</feature>
<protein>
    <submittedName>
        <fullName evidence="3">RodZ domain-containing protein</fullName>
    </submittedName>
</protein>
<evidence type="ECO:0000313" key="3">
    <source>
        <dbReference type="EMBL" id="MEV8466365.1"/>
    </source>
</evidence>
<dbReference type="InterPro" id="IPR010982">
    <property type="entry name" value="Lambda_DNA-bd_dom_sf"/>
</dbReference>
<sequence>MTGRSHEPGQTENVKLKSFDDFELTLGDIMRGERATLGKSLLDVQRDIKIKAEYIAGIEDTDLSVFETPGFINGYVRAYARYLGMNADWVYQRFCEESGFSHVAGLEAQVYTKTARGGTRPARRKTSSVGDDVLSRSPISSAPTHGPFHGLQASAIGSLAVLCLLVAGLGYGGWSLLQEIQRVTLTPVETPLTVALSPTEAVEGVGLAIDNAAPTPAALERLYRPKALDTPVLVPRDGPIAMLDPDAQGVYAPKFESPLLVAAFPEVAPEVDAIAEPEVQVVAQAAPELVLFARRPAWVRVRAADGSVLLEKIMEQGERFVLPATEEPPTLRAGNSGSVYFAVNGETLGPAGPGTSVAKNVVLSAEALSTSYQVADLKADPELARLAELVIVPEASPIE</sequence>
<dbReference type="RefSeq" id="WP_366192164.1">
    <property type="nucleotide sequence ID" value="NZ_JBFBVU010000005.1"/>
</dbReference>
<dbReference type="Gene3D" id="1.10.260.40">
    <property type="entry name" value="lambda repressor-like DNA-binding domains"/>
    <property type="match status" value="1"/>
</dbReference>
<dbReference type="PANTHER" id="PTHR34475">
    <property type="match status" value="1"/>
</dbReference>
<organism evidence="3 4">
    <name type="scientific">Meridianimarinicoccus marinus</name>
    <dbReference type="NCBI Taxonomy" id="3231483"/>
    <lineage>
        <taxon>Bacteria</taxon>
        <taxon>Pseudomonadati</taxon>
        <taxon>Pseudomonadota</taxon>
        <taxon>Alphaproteobacteria</taxon>
        <taxon>Rhodobacterales</taxon>
        <taxon>Paracoccaceae</taxon>
        <taxon>Meridianimarinicoccus</taxon>
    </lineage>
</organism>
<proteinExistence type="predicted"/>
<gene>
    <name evidence="3" type="ORF">AB0T83_06145</name>
</gene>
<dbReference type="PANTHER" id="PTHR34475:SF1">
    <property type="entry name" value="CYTOSKELETON PROTEIN RODZ"/>
    <property type="match status" value="1"/>
</dbReference>
<evidence type="ECO:0000256" key="1">
    <source>
        <dbReference type="SAM" id="MobiDB-lite"/>
    </source>
</evidence>
<evidence type="ECO:0000313" key="4">
    <source>
        <dbReference type="Proteomes" id="UP001553161"/>
    </source>
</evidence>
<dbReference type="Proteomes" id="UP001553161">
    <property type="component" value="Unassembled WGS sequence"/>
</dbReference>
<evidence type="ECO:0000259" key="2">
    <source>
        <dbReference type="Pfam" id="PF13464"/>
    </source>
</evidence>
<dbReference type="Pfam" id="PF13464">
    <property type="entry name" value="RodZ_C"/>
    <property type="match status" value="1"/>
</dbReference>